<name>A0A5A7S5V6_9NOCA</name>
<feature type="transmembrane region" description="Helical" evidence="1">
    <location>
        <begin position="260"/>
        <end position="277"/>
    </location>
</feature>
<evidence type="ECO:0008006" key="4">
    <source>
        <dbReference type="Google" id="ProtNLM"/>
    </source>
</evidence>
<protein>
    <recommendedName>
        <fullName evidence="4">Glycosyltransferase RgtA/B/C/D-like domain-containing protein</fullName>
    </recommendedName>
</protein>
<keyword evidence="1" id="KW-0812">Transmembrane</keyword>
<feature type="transmembrane region" description="Helical" evidence="1">
    <location>
        <begin position="312"/>
        <end position="330"/>
    </location>
</feature>
<feature type="transmembrane region" description="Helical" evidence="1">
    <location>
        <begin position="98"/>
        <end position="118"/>
    </location>
</feature>
<feature type="transmembrane region" description="Helical" evidence="1">
    <location>
        <begin position="26"/>
        <end position="45"/>
    </location>
</feature>
<dbReference type="AlphaFoldDB" id="A0A5A7S5V6"/>
<reference evidence="2 3" key="1">
    <citation type="submission" date="2019-07" db="EMBL/GenBank/DDBJ databases">
        <title>Rhodococcus cavernicolus sp. nov., isolated from a cave.</title>
        <authorList>
            <person name="Lee S.D."/>
        </authorList>
    </citation>
    <scope>NUCLEOTIDE SEQUENCE [LARGE SCALE GENOMIC DNA]</scope>
    <source>
        <strain evidence="2 3">C1-24</strain>
    </source>
</reference>
<keyword evidence="1" id="KW-0472">Membrane</keyword>
<evidence type="ECO:0000256" key="1">
    <source>
        <dbReference type="SAM" id="Phobius"/>
    </source>
</evidence>
<comment type="caution">
    <text evidence="2">The sequence shown here is derived from an EMBL/GenBank/DDBJ whole genome shotgun (WGS) entry which is preliminary data.</text>
</comment>
<dbReference type="OrthoDB" id="4466144at2"/>
<feature type="transmembrane region" description="Helical" evidence="1">
    <location>
        <begin position="289"/>
        <end position="306"/>
    </location>
</feature>
<dbReference type="RefSeq" id="WP_149432622.1">
    <property type="nucleotide sequence ID" value="NZ_VLNY01000016.1"/>
</dbReference>
<keyword evidence="3" id="KW-1185">Reference proteome</keyword>
<feature type="transmembrane region" description="Helical" evidence="1">
    <location>
        <begin position="342"/>
        <end position="359"/>
    </location>
</feature>
<proteinExistence type="predicted"/>
<feature type="transmembrane region" description="Helical" evidence="1">
    <location>
        <begin position="125"/>
        <end position="148"/>
    </location>
</feature>
<keyword evidence="1" id="KW-1133">Transmembrane helix</keyword>
<sequence>MNRGTLSSTGIATSSAVDDIDDKDTWLRRLGSVAIVVAIAGWVLWRTGPAVVPHLQVFVGVADMWPRSTVEPIFAYLLRVPLGPLVYQLLPYSGQRTYLVLHLVCLVAAGALLALWLVRRLGLRRALIACCVLAMAPITAVQLNWIGIYDAFSILAFVALLMVLSRGPLLQFAVAVLVGFQNFEQSLFAVAILLLVPAFVRDLGVKPRAVPLLAGLVVGKVALETYLGSVGAQSGSRLMFLATDGKARELLTDSVSVGPIIAWSALGGLWLYAIPAVRTAFHEWSRGRLVVAGFVAVVWFCSGVMSEDETRVLAMTSFPAVVFAAMHIANRHRDLTEFVRSPLAWGLILAPPLVFWQGVPLPMGITIG</sequence>
<dbReference type="EMBL" id="VLNY01000016">
    <property type="protein sequence ID" value="KAA0018917.1"/>
    <property type="molecule type" value="Genomic_DNA"/>
</dbReference>
<organism evidence="2 3">
    <name type="scientific">Antrihabitans cavernicola</name>
    <dbReference type="NCBI Taxonomy" id="2495913"/>
    <lineage>
        <taxon>Bacteria</taxon>
        <taxon>Bacillati</taxon>
        <taxon>Actinomycetota</taxon>
        <taxon>Actinomycetes</taxon>
        <taxon>Mycobacteriales</taxon>
        <taxon>Nocardiaceae</taxon>
        <taxon>Antrihabitans</taxon>
    </lineage>
</organism>
<evidence type="ECO:0000313" key="2">
    <source>
        <dbReference type="EMBL" id="KAA0018917.1"/>
    </source>
</evidence>
<gene>
    <name evidence="2" type="ORF">FOY51_23030</name>
</gene>
<dbReference type="Proteomes" id="UP000322244">
    <property type="component" value="Unassembled WGS sequence"/>
</dbReference>
<feature type="transmembrane region" description="Helical" evidence="1">
    <location>
        <begin position="187"/>
        <end position="204"/>
    </location>
</feature>
<evidence type="ECO:0000313" key="3">
    <source>
        <dbReference type="Proteomes" id="UP000322244"/>
    </source>
</evidence>
<feature type="transmembrane region" description="Helical" evidence="1">
    <location>
        <begin position="154"/>
        <end position="180"/>
    </location>
</feature>
<accession>A0A5A7S5V6</accession>